<name>A0A0A1DKL7_NOCSI</name>
<dbReference type="GeneID" id="96607835"/>
<dbReference type="AlphaFoldDB" id="A0A0A1DKL7"/>
<dbReference type="STRING" id="2045.KR76_02415"/>
<dbReference type="KEGG" id="psim:KR76_02415"/>
<dbReference type="EMBL" id="CP009896">
    <property type="protein sequence ID" value="AIY15905.1"/>
    <property type="molecule type" value="Genomic_DNA"/>
</dbReference>
<keyword evidence="2" id="KW-1133">Transmembrane helix</keyword>
<dbReference type="OrthoDB" id="6048299at2"/>
<reference evidence="3 4" key="1">
    <citation type="journal article" date="2015" name="Genome Announc.">
        <title>Complete Genome Sequence of Steroid-Transforming Nocardioides simplex VKM Ac-2033D.</title>
        <authorList>
            <person name="Shtratnikova V.Y."/>
            <person name="Schelkunov M.I."/>
            <person name="Pekov Y.A."/>
            <person name="Fokina V.V."/>
            <person name="Logacheva M.D."/>
            <person name="Sokolov S.L."/>
            <person name="Bragin E.Y."/>
            <person name="Ashapkin V.V."/>
            <person name="Donova M.V."/>
        </authorList>
    </citation>
    <scope>NUCLEOTIDE SEQUENCE [LARGE SCALE GENOMIC DNA]</scope>
    <source>
        <strain evidence="3 4">VKM Ac-2033D</strain>
    </source>
</reference>
<gene>
    <name evidence="3" type="ORF">KR76_02415</name>
</gene>
<accession>A0A0A1DKL7</accession>
<keyword evidence="4" id="KW-1185">Reference proteome</keyword>
<evidence type="ECO:0000313" key="3">
    <source>
        <dbReference type="EMBL" id="AIY15905.1"/>
    </source>
</evidence>
<feature type="compositionally biased region" description="Acidic residues" evidence="1">
    <location>
        <begin position="85"/>
        <end position="95"/>
    </location>
</feature>
<dbReference type="Pfam" id="PF05901">
    <property type="entry name" value="Excalibur"/>
    <property type="match status" value="1"/>
</dbReference>
<evidence type="ECO:0000256" key="1">
    <source>
        <dbReference type="SAM" id="MobiDB-lite"/>
    </source>
</evidence>
<evidence type="ECO:0000313" key="4">
    <source>
        <dbReference type="Proteomes" id="UP000030300"/>
    </source>
</evidence>
<dbReference type="HOGENOM" id="CLU_2370027_0_0_11"/>
<dbReference type="InterPro" id="IPR008613">
    <property type="entry name" value="Excalibur_Ca-bd_domain"/>
</dbReference>
<protein>
    <submittedName>
        <fullName evidence="3">Uncharacterized protein</fullName>
    </submittedName>
</protein>
<dbReference type="RefSeq" id="WP_038676373.1">
    <property type="nucleotide sequence ID" value="NZ_BJMC01000005.1"/>
</dbReference>
<organism evidence="3 4">
    <name type="scientific">Nocardioides simplex</name>
    <name type="common">Arthrobacter simplex</name>
    <dbReference type="NCBI Taxonomy" id="2045"/>
    <lineage>
        <taxon>Bacteria</taxon>
        <taxon>Bacillati</taxon>
        <taxon>Actinomycetota</taxon>
        <taxon>Actinomycetes</taxon>
        <taxon>Propionibacteriales</taxon>
        <taxon>Nocardioidaceae</taxon>
        <taxon>Pimelobacter</taxon>
    </lineage>
</organism>
<dbReference type="eggNOG" id="COG1525">
    <property type="taxonomic scope" value="Bacteria"/>
</dbReference>
<evidence type="ECO:0000256" key="2">
    <source>
        <dbReference type="SAM" id="Phobius"/>
    </source>
</evidence>
<feature type="compositionally biased region" description="Basic and acidic residues" evidence="1">
    <location>
        <begin position="73"/>
        <end position="84"/>
    </location>
</feature>
<feature type="transmembrane region" description="Helical" evidence="2">
    <location>
        <begin position="21"/>
        <end position="43"/>
    </location>
</feature>
<proteinExistence type="predicted"/>
<feature type="region of interest" description="Disordered" evidence="1">
    <location>
        <begin position="73"/>
        <end position="95"/>
    </location>
</feature>
<keyword evidence="2" id="KW-0472">Membrane</keyword>
<sequence>MSTTRKRSGEPRPTVRERSVDAAWSVGTNVLSGLLIAMTVWGAGQVTGVNDRIFADRDCSDFTTHAEAQRLLEADRSDPHRLDLDGDGEACEGLP</sequence>
<dbReference type="Proteomes" id="UP000030300">
    <property type="component" value="Chromosome"/>
</dbReference>
<keyword evidence="2" id="KW-0812">Transmembrane</keyword>